<protein>
    <submittedName>
        <fullName evidence="2">RNA methyltransferase</fullName>
    </submittedName>
</protein>
<proteinExistence type="predicted"/>
<dbReference type="GO" id="GO:0008168">
    <property type="term" value="F:methyltransferase activity"/>
    <property type="evidence" value="ECO:0007669"/>
    <property type="project" value="UniProtKB-KW"/>
</dbReference>
<dbReference type="CDD" id="cd18085">
    <property type="entry name" value="TM1570-like"/>
    <property type="match status" value="1"/>
</dbReference>
<name>A0A7C0Y7U6_9BACT</name>
<dbReference type="AlphaFoldDB" id="A0A7C0Y7U6"/>
<reference evidence="2" key="1">
    <citation type="journal article" date="2020" name="mSystems">
        <title>Genome- and Community-Level Interaction Insights into Carbon Utilization and Element Cycling Functions of Hydrothermarchaeota in Hydrothermal Sediment.</title>
        <authorList>
            <person name="Zhou Z."/>
            <person name="Liu Y."/>
            <person name="Xu W."/>
            <person name="Pan J."/>
            <person name="Luo Z.H."/>
            <person name="Li M."/>
        </authorList>
    </citation>
    <scope>NUCLEOTIDE SEQUENCE [LARGE SCALE GENOMIC DNA]</scope>
    <source>
        <strain evidence="2">HyVt-115</strain>
    </source>
</reference>
<accession>A0A7C0Y7U6</accession>
<evidence type="ECO:0000313" key="2">
    <source>
        <dbReference type="EMBL" id="HDD52646.1"/>
    </source>
</evidence>
<dbReference type="InterPro" id="IPR029028">
    <property type="entry name" value="Alpha/beta_knot_MTases"/>
</dbReference>
<gene>
    <name evidence="2" type="ORF">ENF32_01080</name>
</gene>
<dbReference type="GO" id="GO:0032259">
    <property type="term" value="P:methylation"/>
    <property type="evidence" value="ECO:0007669"/>
    <property type="project" value="UniProtKB-KW"/>
</dbReference>
<comment type="caution">
    <text evidence="2">The sequence shown here is derived from an EMBL/GenBank/DDBJ whole genome shotgun (WGS) entry which is preliminary data.</text>
</comment>
<dbReference type="InterPro" id="IPR029026">
    <property type="entry name" value="tRNA_m1G_MTases_N"/>
</dbReference>
<feature type="domain" description="tRNA (guanine-N(1)-)-methyltransferase C-terminal" evidence="1">
    <location>
        <begin position="2"/>
        <end position="183"/>
    </location>
</feature>
<dbReference type="Gene3D" id="3.40.1280.10">
    <property type="match status" value="1"/>
</dbReference>
<dbReference type="EMBL" id="DQWS01000044">
    <property type="protein sequence ID" value="HDD52646.1"/>
    <property type="molecule type" value="Genomic_DNA"/>
</dbReference>
<dbReference type="Pfam" id="PF09936">
    <property type="entry name" value="Methyltrn_RNA_4"/>
    <property type="match status" value="1"/>
</dbReference>
<keyword evidence="2" id="KW-0808">Transferase</keyword>
<dbReference type="InterPro" id="IPR019230">
    <property type="entry name" value="RNA_MeTrfase_C_dom"/>
</dbReference>
<organism evidence="2">
    <name type="scientific">Thermosulfidibacter takaii</name>
    <dbReference type="NCBI Taxonomy" id="412593"/>
    <lineage>
        <taxon>Bacteria</taxon>
        <taxon>Pseudomonadati</taxon>
        <taxon>Thermosulfidibacterota</taxon>
        <taxon>Thermosulfidibacteria</taxon>
        <taxon>Thermosulfidibacterales</taxon>
        <taxon>Thermosulfidibacteraceae</taxon>
    </lineage>
</organism>
<dbReference type="Proteomes" id="UP000885690">
    <property type="component" value="Unassembled WGS sequence"/>
</dbReference>
<evidence type="ECO:0000259" key="1">
    <source>
        <dbReference type="Pfam" id="PF09936"/>
    </source>
</evidence>
<dbReference type="SUPFAM" id="SSF75217">
    <property type="entry name" value="alpha/beta knot"/>
    <property type="match status" value="1"/>
</dbReference>
<sequence length="187" mass="21326">MNFYLALVHHPVYNKEGRVVVSSITNLDIHDLSRLVKTYDGRAIYMVTPLETQRAMIERICSHWREGFGAVYNPNRGEALELVRVIPSLDSLREEVIKETGREPVMVATSARQWQGNFIGYRELGEKILEGDEPVVILLGTGWGLAEEVIRGCHYLLKPIKGMGRYNHLSVRCAAAIVLDRLFFREE</sequence>
<keyword evidence="2" id="KW-0489">Methyltransferase</keyword>